<evidence type="ECO:0000313" key="3">
    <source>
        <dbReference type="EMBL" id="MBP1930983.1"/>
    </source>
</evidence>
<protein>
    <submittedName>
        <fullName evidence="3">Osmoprotectant transport system substrate-binding protein</fullName>
    </submittedName>
</protein>
<dbReference type="Gene3D" id="3.40.190.120">
    <property type="entry name" value="Osmoprotection protein (prox), domain 2"/>
    <property type="match status" value="1"/>
</dbReference>
<gene>
    <name evidence="3" type="ORF">J2Z37_000980</name>
</gene>
<accession>A0ABS4GL36</accession>
<evidence type="ECO:0000313" key="4">
    <source>
        <dbReference type="Proteomes" id="UP001519343"/>
    </source>
</evidence>
<feature type="domain" description="ABC-type glycine betaine transport system substrate-binding" evidence="2">
    <location>
        <begin position="28"/>
        <end position="295"/>
    </location>
</feature>
<dbReference type="EMBL" id="JAGGKT010000002">
    <property type="protein sequence ID" value="MBP1930983.1"/>
    <property type="molecule type" value="Genomic_DNA"/>
</dbReference>
<reference evidence="3 4" key="1">
    <citation type="submission" date="2021-03" db="EMBL/GenBank/DDBJ databases">
        <title>Genomic Encyclopedia of Type Strains, Phase IV (KMG-IV): sequencing the most valuable type-strain genomes for metagenomic binning, comparative biology and taxonomic classification.</title>
        <authorList>
            <person name="Goeker M."/>
        </authorList>
    </citation>
    <scope>NUCLEOTIDE SEQUENCE [LARGE SCALE GENOMIC DNA]</scope>
    <source>
        <strain evidence="3 4">DSM 24738</strain>
    </source>
</reference>
<name>A0ABS4GL36_9BACL</name>
<dbReference type="Gene3D" id="3.40.190.10">
    <property type="entry name" value="Periplasmic binding protein-like II"/>
    <property type="match status" value="1"/>
</dbReference>
<dbReference type="Proteomes" id="UP001519343">
    <property type="component" value="Unassembled WGS sequence"/>
</dbReference>
<dbReference type="PROSITE" id="PS51257">
    <property type="entry name" value="PROKAR_LIPOPROTEIN"/>
    <property type="match status" value="1"/>
</dbReference>
<dbReference type="Pfam" id="PF04069">
    <property type="entry name" value="OpuAC"/>
    <property type="match status" value="1"/>
</dbReference>
<comment type="caution">
    <text evidence="3">The sequence shown here is derived from an EMBL/GenBank/DDBJ whole genome shotgun (WGS) entry which is preliminary data.</text>
</comment>
<feature type="signal peptide" evidence="1">
    <location>
        <begin position="1"/>
        <end position="20"/>
    </location>
</feature>
<dbReference type="InterPro" id="IPR007210">
    <property type="entry name" value="ABC_Gly_betaine_transp_sub-bd"/>
</dbReference>
<dbReference type="RefSeq" id="WP_209809089.1">
    <property type="nucleotide sequence ID" value="NZ_JAGGKT010000002.1"/>
</dbReference>
<keyword evidence="1" id="KW-0732">Signal</keyword>
<dbReference type="SUPFAM" id="SSF53850">
    <property type="entry name" value="Periplasmic binding protein-like II"/>
    <property type="match status" value="1"/>
</dbReference>
<evidence type="ECO:0000256" key="1">
    <source>
        <dbReference type="SAM" id="SignalP"/>
    </source>
</evidence>
<proteinExistence type="predicted"/>
<sequence length="300" mass="34066">MKKKLILGSILSAAMLVTSACGGGGSDEITIGAQTYTDPKIIAHMVEALVEEQTDHEVKIIKDISASPQIISAMEQGEIQIATLYSGEVYNNHFGKDEVEFTTDPQKTLEQAQKLFNEKYDFTWFDSLGFQNKYTIAIKRDFAEKNNITKMSDLAPFADQLRLGTDSTWLERPNDGYRAFSKHYGFEFKDPKGMEVQLMYTGVENNELDVVTAYSVDPQIIQLDLKMLEDDKAFFPPFSASLVARNDMLEEYPDVKKIIESLTDTIDEETMTKLIYEVDINKRDEKEVALEYLKEQGLLK</sequence>
<feature type="chain" id="PRO_5045953332" evidence="1">
    <location>
        <begin position="21"/>
        <end position="300"/>
    </location>
</feature>
<evidence type="ECO:0000259" key="2">
    <source>
        <dbReference type="Pfam" id="PF04069"/>
    </source>
</evidence>
<organism evidence="3 4">
    <name type="scientific">Ammoniphilus resinae</name>
    <dbReference type="NCBI Taxonomy" id="861532"/>
    <lineage>
        <taxon>Bacteria</taxon>
        <taxon>Bacillati</taxon>
        <taxon>Bacillota</taxon>
        <taxon>Bacilli</taxon>
        <taxon>Bacillales</taxon>
        <taxon>Paenibacillaceae</taxon>
        <taxon>Aneurinibacillus group</taxon>
        <taxon>Ammoniphilus</taxon>
    </lineage>
</organism>
<keyword evidence="4" id="KW-1185">Reference proteome</keyword>